<dbReference type="VEuPathDB" id="FungiDB:SDRG_04316"/>
<gene>
    <name evidence="1" type="ORF">SDRG_04316</name>
</gene>
<dbReference type="InParanoid" id="T0QX47"/>
<dbReference type="EMBL" id="JH767141">
    <property type="protein sequence ID" value="EQC38615.1"/>
    <property type="molecule type" value="Genomic_DNA"/>
</dbReference>
<proteinExistence type="predicted"/>
<dbReference type="AlphaFoldDB" id="T0QX47"/>
<protein>
    <submittedName>
        <fullName evidence="1">Uncharacterized protein</fullName>
    </submittedName>
</protein>
<organism evidence="1 2">
    <name type="scientific">Saprolegnia diclina (strain VS20)</name>
    <dbReference type="NCBI Taxonomy" id="1156394"/>
    <lineage>
        <taxon>Eukaryota</taxon>
        <taxon>Sar</taxon>
        <taxon>Stramenopiles</taxon>
        <taxon>Oomycota</taxon>
        <taxon>Saprolegniomycetes</taxon>
        <taxon>Saprolegniales</taxon>
        <taxon>Saprolegniaceae</taxon>
        <taxon>Saprolegnia</taxon>
    </lineage>
</organism>
<accession>T0QX47</accession>
<keyword evidence="2" id="KW-1185">Reference proteome</keyword>
<reference evidence="1 2" key="1">
    <citation type="submission" date="2012-04" db="EMBL/GenBank/DDBJ databases">
        <title>The Genome Sequence of Saprolegnia declina VS20.</title>
        <authorList>
            <consortium name="The Broad Institute Genome Sequencing Platform"/>
            <person name="Russ C."/>
            <person name="Nusbaum C."/>
            <person name="Tyler B."/>
            <person name="van West P."/>
            <person name="Dieguez-Uribeondo J."/>
            <person name="de Bruijn I."/>
            <person name="Tripathy S."/>
            <person name="Jiang R."/>
            <person name="Young S.K."/>
            <person name="Zeng Q."/>
            <person name="Gargeya S."/>
            <person name="Fitzgerald M."/>
            <person name="Haas B."/>
            <person name="Abouelleil A."/>
            <person name="Alvarado L."/>
            <person name="Arachchi H.M."/>
            <person name="Berlin A."/>
            <person name="Chapman S.B."/>
            <person name="Goldberg J."/>
            <person name="Griggs A."/>
            <person name="Gujja S."/>
            <person name="Hansen M."/>
            <person name="Howarth C."/>
            <person name="Imamovic A."/>
            <person name="Larimer J."/>
            <person name="McCowen C."/>
            <person name="Montmayeur A."/>
            <person name="Murphy C."/>
            <person name="Neiman D."/>
            <person name="Pearson M."/>
            <person name="Priest M."/>
            <person name="Roberts A."/>
            <person name="Saif S."/>
            <person name="Shea T."/>
            <person name="Sisk P."/>
            <person name="Sykes S."/>
            <person name="Wortman J."/>
            <person name="Nusbaum C."/>
            <person name="Birren B."/>
        </authorList>
    </citation>
    <scope>NUCLEOTIDE SEQUENCE [LARGE SCALE GENOMIC DNA]</scope>
    <source>
        <strain evidence="1 2">VS20</strain>
    </source>
</reference>
<evidence type="ECO:0000313" key="2">
    <source>
        <dbReference type="Proteomes" id="UP000030762"/>
    </source>
</evidence>
<name>T0QX47_SAPDV</name>
<sequence>MLELKLEALEARVAAAAIVNDWHALLQPVFALLTKTLDAGLDKDFLIELLDGLETLSGRVAEGPANVASSLDCVRKTLEMLWHFEADLTTHDLITLHKVDLAIDALASDAADLCQ</sequence>
<dbReference type="GeneID" id="19945043"/>
<evidence type="ECO:0000313" key="1">
    <source>
        <dbReference type="EMBL" id="EQC38615.1"/>
    </source>
</evidence>
<dbReference type="RefSeq" id="XP_008608207.1">
    <property type="nucleotide sequence ID" value="XM_008609985.1"/>
</dbReference>
<dbReference type="Proteomes" id="UP000030762">
    <property type="component" value="Unassembled WGS sequence"/>
</dbReference>